<sequence>MDYSLFGPPSELINIAAFIAPTGTRSEVLHEQDSSVDCSVFDIREELNVLWNTPALSAHITKKFEHTISTLHSASNPTKKKRPRLPDPDNYPEEVTTLQGKLDVSSLLSARLGATAVPFLRNPKNTDYNTLLHPKIWSDGEVSPGHHAIITFSVYNRVPWDTSLVARISQHEILSFRTLSDLYRLLPCPYKDSLQTDKPLNTGPSPSQFVICVEGVAYGDSYDKKLVDHLGNMSKSKKPLRKGTFGVDETQLASLSLRIGQPYWLVHQGNCEHFIVLDQISIASEERTAHMQTLHISPTLLDLCRACTKVPAAWTILNDIRLGESPCPLCGPCWRNMGTSEDPTVVPIPLPSYDIT</sequence>
<dbReference type="Proteomes" id="UP000308600">
    <property type="component" value="Unassembled WGS sequence"/>
</dbReference>
<name>A0ACD3B725_9AGAR</name>
<gene>
    <name evidence="1" type="ORF">BDN72DRAFT_138869</name>
</gene>
<protein>
    <submittedName>
        <fullName evidence="1">Uncharacterized protein</fullName>
    </submittedName>
</protein>
<evidence type="ECO:0000313" key="1">
    <source>
        <dbReference type="EMBL" id="TFK73930.1"/>
    </source>
</evidence>
<organism evidence="1 2">
    <name type="scientific">Pluteus cervinus</name>
    <dbReference type="NCBI Taxonomy" id="181527"/>
    <lineage>
        <taxon>Eukaryota</taxon>
        <taxon>Fungi</taxon>
        <taxon>Dikarya</taxon>
        <taxon>Basidiomycota</taxon>
        <taxon>Agaricomycotina</taxon>
        <taxon>Agaricomycetes</taxon>
        <taxon>Agaricomycetidae</taxon>
        <taxon>Agaricales</taxon>
        <taxon>Pluteineae</taxon>
        <taxon>Pluteaceae</taxon>
        <taxon>Pluteus</taxon>
    </lineage>
</organism>
<dbReference type="EMBL" id="ML208272">
    <property type="protein sequence ID" value="TFK73930.1"/>
    <property type="molecule type" value="Genomic_DNA"/>
</dbReference>
<accession>A0ACD3B725</accession>
<keyword evidence="2" id="KW-1185">Reference proteome</keyword>
<proteinExistence type="predicted"/>
<evidence type="ECO:0000313" key="2">
    <source>
        <dbReference type="Proteomes" id="UP000308600"/>
    </source>
</evidence>
<reference evidence="1 2" key="1">
    <citation type="journal article" date="2019" name="Nat. Ecol. Evol.">
        <title>Megaphylogeny resolves global patterns of mushroom evolution.</title>
        <authorList>
            <person name="Varga T."/>
            <person name="Krizsan K."/>
            <person name="Foldi C."/>
            <person name="Dima B."/>
            <person name="Sanchez-Garcia M."/>
            <person name="Sanchez-Ramirez S."/>
            <person name="Szollosi G.J."/>
            <person name="Szarkandi J.G."/>
            <person name="Papp V."/>
            <person name="Albert L."/>
            <person name="Andreopoulos W."/>
            <person name="Angelini C."/>
            <person name="Antonin V."/>
            <person name="Barry K.W."/>
            <person name="Bougher N.L."/>
            <person name="Buchanan P."/>
            <person name="Buyck B."/>
            <person name="Bense V."/>
            <person name="Catcheside P."/>
            <person name="Chovatia M."/>
            <person name="Cooper J."/>
            <person name="Damon W."/>
            <person name="Desjardin D."/>
            <person name="Finy P."/>
            <person name="Geml J."/>
            <person name="Haridas S."/>
            <person name="Hughes K."/>
            <person name="Justo A."/>
            <person name="Karasinski D."/>
            <person name="Kautmanova I."/>
            <person name="Kiss B."/>
            <person name="Kocsube S."/>
            <person name="Kotiranta H."/>
            <person name="LaButti K.M."/>
            <person name="Lechner B.E."/>
            <person name="Liimatainen K."/>
            <person name="Lipzen A."/>
            <person name="Lukacs Z."/>
            <person name="Mihaltcheva S."/>
            <person name="Morgado L.N."/>
            <person name="Niskanen T."/>
            <person name="Noordeloos M.E."/>
            <person name="Ohm R.A."/>
            <person name="Ortiz-Santana B."/>
            <person name="Ovrebo C."/>
            <person name="Racz N."/>
            <person name="Riley R."/>
            <person name="Savchenko A."/>
            <person name="Shiryaev A."/>
            <person name="Soop K."/>
            <person name="Spirin V."/>
            <person name="Szebenyi C."/>
            <person name="Tomsovsky M."/>
            <person name="Tulloss R.E."/>
            <person name="Uehling J."/>
            <person name="Grigoriev I.V."/>
            <person name="Vagvolgyi C."/>
            <person name="Papp T."/>
            <person name="Martin F.M."/>
            <person name="Miettinen O."/>
            <person name="Hibbett D.S."/>
            <person name="Nagy L.G."/>
        </authorList>
    </citation>
    <scope>NUCLEOTIDE SEQUENCE [LARGE SCALE GENOMIC DNA]</scope>
    <source>
        <strain evidence="1 2">NL-1719</strain>
    </source>
</reference>